<keyword evidence="3" id="KW-0804">Transcription</keyword>
<evidence type="ECO:0000313" key="7">
    <source>
        <dbReference type="Proteomes" id="UP000199071"/>
    </source>
</evidence>
<dbReference type="CDD" id="cd05013">
    <property type="entry name" value="SIS_RpiR"/>
    <property type="match status" value="1"/>
</dbReference>
<dbReference type="InterPro" id="IPR035472">
    <property type="entry name" value="RpiR-like_SIS"/>
</dbReference>
<keyword evidence="2" id="KW-0238">DNA-binding</keyword>
<keyword evidence="1" id="KW-0805">Transcription regulation</keyword>
<dbReference type="GO" id="GO:0003700">
    <property type="term" value="F:DNA-binding transcription factor activity"/>
    <property type="evidence" value="ECO:0007669"/>
    <property type="project" value="InterPro"/>
</dbReference>
<dbReference type="Gene3D" id="3.40.50.10490">
    <property type="entry name" value="Glucose-6-phosphate isomerase like protein, domain 1"/>
    <property type="match status" value="1"/>
</dbReference>
<dbReference type="InterPro" id="IPR047640">
    <property type="entry name" value="RpiR-like"/>
</dbReference>
<evidence type="ECO:0000256" key="2">
    <source>
        <dbReference type="ARBA" id="ARBA00023125"/>
    </source>
</evidence>
<evidence type="ECO:0000259" key="4">
    <source>
        <dbReference type="PROSITE" id="PS51071"/>
    </source>
</evidence>
<dbReference type="PROSITE" id="PS51464">
    <property type="entry name" value="SIS"/>
    <property type="match status" value="1"/>
</dbReference>
<dbReference type="Pfam" id="PF01418">
    <property type="entry name" value="HTH_6"/>
    <property type="match status" value="1"/>
</dbReference>
<evidence type="ECO:0000313" key="6">
    <source>
        <dbReference type="EMBL" id="SDB54233.1"/>
    </source>
</evidence>
<name>A0A1G6EA17_9HYPH</name>
<dbReference type="GO" id="GO:0097367">
    <property type="term" value="F:carbohydrate derivative binding"/>
    <property type="evidence" value="ECO:0007669"/>
    <property type="project" value="InterPro"/>
</dbReference>
<dbReference type="InterPro" id="IPR036388">
    <property type="entry name" value="WH-like_DNA-bd_sf"/>
</dbReference>
<dbReference type="InterPro" id="IPR009057">
    <property type="entry name" value="Homeodomain-like_sf"/>
</dbReference>
<evidence type="ECO:0000256" key="1">
    <source>
        <dbReference type="ARBA" id="ARBA00023015"/>
    </source>
</evidence>
<dbReference type="InterPro" id="IPR001347">
    <property type="entry name" value="SIS_dom"/>
</dbReference>
<feature type="domain" description="SIS" evidence="5">
    <location>
        <begin position="129"/>
        <end position="269"/>
    </location>
</feature>
<organism evidence="6 7">
    <name type="scientific">Bauldia litoralis</name>
    <dbReference type="NCBI Taxonomy" id="665467"/>
    <lineage>
        <taxon>Bacteria</taxon>
        <taxon>Pseudomonadati</taxon>
        <taxon>Pseudomonadota</taxon>
        <taxon>Alphaproteobacteria</taxon>
        <taxon>Hyphomicrobiales</taxon>
        <taxon>Kaistiaceae</taxon>
        <taxon>Bauldia</taxon>
    </lineage>
</organism>
<dbReference type="GO" id="GO:1901135">
    <property type="term" value="P:carbohydrate derivative metabolic process"/>
    <property type="evidence" value="ECO:0007669"/>
    <property type="project" value="InterPro"/>
</dbReference>
<dbReference type="AlphaFoldDB" id="A0A1G6EA17"/>
<dbReference type="STRING" id="665467.SAMN02982931_04262"/>
<dbReference type="PROSITE" id="PS51071">
    <property type="entry name" value="HTH_RPIR"/>
    <property type="match status" value="1"/>
</dbReference>
<dbReference type="InterPro" id="IPR000281">
    <property type="entry name" value="HTH_RpiR"/>
</dbReference>
<evidence type="ECO:0000259" key="5">
    <source>
        <dbReference type="PROSITE" id="PS51464"/>
    </source>
</evidence>
<sequence>MNPTLDPMRALSALAICGSGAFASLATWVINNRDRVADMPLGEIAAASKVSETTVFRFARQLGFSGYREMRVALAELRGIAHGQKLSEEWMSASHNDPYSAIINNTINVHSEILRNTAVLTDPIALRSAVTFIQNARVINVFGFGSSTGPVVDLYQRLIRFGYVASNYSDPHVLTAVTANPPAGSLFFGISFSGQSKDVVDVLASANRQGLPSVLITSHPDSAAAQLANVVLHSAPAGAVGGSETVGTRISQLTMIEMICTGLALEHPRKNEFLRNAAVIEREIEKKRVAEKLPTPTENLHRIR</sequence>
<dbReference type="SUPFAM" id="SSF53697">
    <property type="entry name" value="SIS domain"/>
    <property type="match status" value="1"/>
</dbReference>
<dbReference type="RefSeq" id="WP_090879911.1">
    <property type="nucleotide sequence ID" value="NZ_FMXQ01000011.1"/>
</dbReference>
<keyword evidence="7" id="KW-1185">Reference proteome</keyword>
<gene>
    <name evidence="6" type="ORF">SAMN02982931_04262</name>
</gene>
<accession>A0A1G6EA17</accession>
<reference evidence="6 7" key="1">
    <citation type="submission" date="2016-10" db="EMBL/GenBank/DDBJ databases">
        <authorList>
            <person name="de Groot N.N."/>
        </authorList>
    </citation>
    <scope>NUCLEOTIDE SEQUENCE [LARGE SCALE GENOMIC DNA]</scope>
    <source>
        <strain evidence="6 7">ATCC 35022</strain>
    </source>
</reference>
<dbReference type="EMBL" id="FMXQ01000011">
    <property type="protein sequence ID" value="SDB54233.1"/>
    <property type="molecule type" value="Genomic_DNA"/>
</dbReference>
<dbReference type="PANTHER" id="PTHR30514">
    <property type="entry name" value="GLUCOKINASE"/>
    <property type="match status" value="1"/>
</dbReference>
<dbReference type="Pfam" id="PF01380">
    <property type="entry name" value="SIS"/>
    <property type="match status" value="1"/>
</dbReference>
<dbReference type="GO" id="GO:0003677">
    <property type="term" value="F:DNA binding"/>
    <property type="evidence" value="ECO:0007669"/>
    <property type="project" value="UniProtKB-KW"/>
</dbReference>
<dbReference type="OrthoDB" id="8582409at2"/>
<dbReference type="SUPFAM" id="SSF46689">
    <property type="entry name" value="Homeodomain-like"/>
    <property type="match status" value="1"/>
</dbReference>
<dbReference type="Gene3D" id="1.10.10.10">
    <property type="entry name" value="Winged helix-like DNA-binding domain superfamily/Winged helix DNA-binding domain"/>
    <property type="match status" value="1"/>
</dbReference>
<dbReference type="Proteomes" id="UP000199071">
    <property type="component" value="Unassembled WGS sequence"/>
</dbReference>
<proteinExistence type="predicted"/>
<dbReference type="InterPro" id="IPR046348">
    <property type="entry name" value="SIS_dom_sf"/>
</dbReference>
<feature type="domain" description="HTH rpiR-type" evidence="4">
    <location>
        <begin position="5"/>
        <end position="81"/>
    </location>
</feature>
<protein>
    <submittedName>
        <fullName evidence="6">Transcriptional regulator, RpiR family</fullName>
    </submittedName>
</protein>
<evidence type="ECO:0000256" key="3">
    <source>
        <dbReference type="ARBA" id="ARBA00023163"/>
    </source>
</evidence>
<dbReference type="PANTHER" id="PTHR30514:SF1">
    <property type="entry name" value="HTH-TYPE TRANSCRIPTIONAL REGULATOR HEXR-RELATED"/>
    <property type="match status" value="1"/>
</dbReference>